<evidence type="ECO:0000313" key="2">
    <source>
        <dbReference type="EMBL" id="VTT44459.1"/>
    </source>
</evidence>
<dbReference type="Pfam" id="PF00535">
    <property type="entry name" value="Glycos_transf_2"/>
    <property type="match status" value="1"/>
</dbReference>
<dbReference type="InterPro" id="IPR001173">
    <property type="entry name" value="Glyco_trans_2-like"/>
</dbReference>
<dbReference type="PANTHER" id="PTHR10859:SF114">
    <property type="entry name" value="DOLICHOL-PHOSPHATE MANNOSYLTRANSFERASE"/>
    <property type="match status" value="1"/>
</dbReference>
<dbReference type="CDD" id="cd04179">
    <property type="entry name" value="DPM_DPG-synthase_like"/>
    <property type="match status" value="1"/>
</dbReference>
<dbReference type="Proteomes" id="UP000306241">
    <property type="component" value="Chromosome"/>
</dbReference>
<dbReference type="Gene3D" id="3.90.550.10">
    <property type="entry name" value="Spore Coat Polysaccharide Biosynthesis Protein SpsA, Chain A"/>
    <property type="match status" value="1"/>
</dbReference>
<keyword evidence="2" id="KW-0808">Transferase</keyword>
<proteinExistence type="predicted"/>
<reference evidence="2 3" key="1">
    <citation type="submission" date="2019-05" db="EMBL/GenBank/DDBJ databases">
        <authorList>
            <consortium name="Pathogen Informatics"/>
        </authorList>
    </citation>
    <scope>NUCLEOTIDE SEQUENCE [LARGE SCALE GENOMIC DNA]</scope>
    <source>
        <strain evidence="2 3">NCTC10924</strain>
    </source>
</reference>
<evidence type="ECO:0000259" key="1">
    <source>
        <dbReference type="Pfam" id="PF00535"/>
    </source>
</evidence>
<dbReference type="InterPro" id="IPR029044">
    <property type="entry name" value="Nucleotide-diphossugar_trans"/>
</dbReference>
<dbReference type="EMBL" id="LR594052">
    <property type="protein sequence ID" value="VTT44459.1"/>
    <property type="molecule type" value="Genomic_DNA"/>
</dbReference>
<accession>A0A4V0HBN8</accession>
<dbReference type="AlphaFoldDB" id="A0A4V0HBN8"/>
<protein>
    <submittedName>
        <fullName evidence="2">Glycosyl transferase, group 2 family protein</fullName>
        <ecNumber evidence="2">2.4.1.-</ecNumber>
    </submittedName>
</protein>
<sequence>MNMKKVLLIIPAYNEEGSIEKTVSNIVSYREEHQLPFLLDYIVINDGSKDRTADILDAKGLHHIDLIQNLGIGGGVQTGYIYALRKDYDVAVQFDGDGQHDINSIVQVVTPVLDEEVDFVIGSRFVDRSIENFQSTFMRRLGINLISIAIKLTTGKKIYDTTSGYRAGNKKVIAYFADRYPVAYPEPESIVSLLKKGLKVKEMPANMFERLEGVSSIRAFKSVTYMIDVLISILIAGFMKEKD</sequence>
<dbReference type="GO" id="GO:0016757">
    <property type="term" value="F:glycosyltransferase activity"/>
    <property type="evidence" value="ECO:0007669"/>
    <property type="project" value="UniProtKB-KW"/>
</dbReference>
<name>A0A4V0HBN8_STRPO</name>
<organism evidence="2 3">
    <name type="scientific">Streptococcus porcinus</name>
    <dbReference type="NCBI Taxonomy" id="1340"/>
    <lineage>
        <taxon>Bacteria</taxon>
        <taxon>Bacillati</taxon>
        <taxon>Bacillota</taxon>
        <taxon>Bacilli</taxon>
        <taxon>Lactobacillales</taxon>
        <taxon>Streptococcaceae</taxon>
        <taxon>Streptococcus</taxon>
    </lineage>
</organism>
<dbReference type="GO" id="GO:0006487">
    <property type="term" value="P:protein N-linked glycosylation"/>
    <property type="evidence" value="ECO:0007669"/>
    <property type="project" value="TreeGrafter"/>
</dbReference>
<evidence type="ECO:0000313" key="3">
    <source>
        <dbReference type="Proteomes" id="UP000306241"/>
    </source>
</evidence>
<dbReference type="PANTHER" id="PTHR10859">
    <property type="entry name" value="GLYCOSYL TRANSFERASE"/>
    <property type="match status" value="1"/>
</dbReference>
<dbReference type="EC" id="2.4.1.-" evidence="2"/>
<dbReference type="SUPFAM" id="SSF53448">
    <property type="entry name" value="Nucleotide-diphospho-sugar transferases"/>
    <property type="match status" value="1"/>
</dbReference>
<keyword evidence="2" id="KW-0328">Glycosyltransferase</keyword>
<feature type="domain" description="Glycosyltransferase 2-like" evidence="1">
    <location>
        <begin position="8"/>
        <end position="173"/>
    </location>
</feature>
<gene>
    <name evidence="2" type="primary">pgaC</name>
    <name evidence="2" type="ORF">NCTC10924_01128</name>
</gene>